<dbReference type="AlphaFoldDB" id="B7QD84"/>
<feature type="non-terminal residue" evidence="2">
    <location>
        <position position="1"/>
    </location>
</feature>
<evidence type="ECO:0000313" key="3">
    <source>
        <dbReference type="EnsemblMetazoa" id="ISCW013408-PA"/>
    </source>
</evidence>
<evidence type="ECO:0000313" key="4">
    <source>
        <dbReference type="Proteomes" id="UP000001555"/>
    </source>
</evidence>
<evidence type="ECO:0000313" key="2">
    <source>
        <dbReference type="EMBL" id="EEC16806.1"/>
    </source>
</evidence>
<protein>
    <submittedName>
        <fullName evidence="2 3">Uncharacterized protein</fullName>
    </submittedName>
</protein>
<name>B7QD84_IXOSC</name>
<dbReference type="HOGENOM" id="CLU_2596934_0_0_1"/>
<dbReference type="EMBL" id="ABJB010366548">
    <property type="status" value="NOT_ANNOTATED_CDS"/>
    <property type="molecule type" value="Genomic_DNA"/>
</dbReference>
<dbReference type="InParanoid" id="B7QD84"/>
<dbReference type="Proteomes" id="UP000001555">
    <property type="component" value="Unassembled WGS sequence"/>
</dbReference>
<proteinExistence type="predicted"/>
<dbReference type="PaxDb" id="6945-B7QD84"/>
<accession>B7QD84</accession>
<feature type="non-terminal residue" evidence="2">
    <location>
        <position position="80"/>
    </location>
</feature>
<keyword evidence="4" id="KW-1185">Reference proteome</keyword>
<feature type="compositionally biased region" description="Basic and acidic residues" evidence="1">
    <location>
        <begin position="27"/>
        <end position="36"/>
    </location>
</feature>
<evidence type="ECO:0000256" key="1">
    <source>
        <dbReference type="SAM" id="MobiDB-lite"/>
    </source>
</evidence>
<reference evidence="3" key="2">
    <citation type="submission" date="2020-05" db="UniProtKB">
        <authorList>
            <consortium name="EnsemblMetazoa"/>
        </authorList>
    </citation>
    <scope>IDENTIFICATION</scope>
    <source>
        <strain evidence="3">wikel</strain>
    </source>
</reference>
<dbReference type="VEuPathDB" id="VectorBase:ISCI013408"/>
<dbReference type="EMBL" id="DS911695">
    <property type="protein sequence ID" value="EEC16806.1"/>
    <property type="molecule type" value="Genomic_DNA"/>
</dbReference>
<sequence>QDKQQTRSTTDTYGRSRRSSQETGRATVRERGEQKRLRQRKSRKKYEADDRLGRRLKGYQGRNRKDKKKRVASRAVQGKA</sequence>
<dbReference type="VEuPathDB" id="VectorBase:ISCW013408"/>
<gene>
    <name evidence="2" type="ORF">IscW_ISCW013408</name>
</gene>
<organism>
    <name type="scientific">Ixodes scapularis</name>
    <name type="common">Black-legged tick</name>
    <name type="synonym">Deer tick</name>
    <dbReference type="NCBI Taxonomy" id="6945"/>
    <lineage>
        <taxon>Eukaryota</taxon>
        <taxon>Metazoa</taxon>
        <taxon>Ecdysozoa</taxon>
        <taxon>Arthropoda</taxon>
        <taxon>Chelicerata</taxon>
        <taxon>Arachnida</taxon>
        <taxon>Acari</taxon>
        <taxon>Parasitiformes</taxon>
        <taxon>Ixodida</taxon>
        <taxon>Ixodoidea</taxon>
        <taxon>Ixodidae</taxon>
        <taxon>Ixodinae</taxon>
        <taxon>Ixodes</taxon>
    </lineage>
</organism>
<feature type="region of interest" description="Disordered" evidence="1">
    <location>
        <begin position="1"/>
        <end position="80"/>
    </location>
</feature>
<reference evidence="2 4" key="1">
    <citation type="submission" date="2008-03" db="EMBL/GenBank/DDBJ databases">
        <title>Annotation of Ixodes scapularis.</title>
        <authorList>
            <consortium name="Ixodes scapularis Genome Project Consortium"/>
            <person name="Caler E."/>
            <person name="Hannick L.I."/>
            <person name="Bidwell S."/>
            <person name="Joardar V."/>
            <person name="Thiagarajan M."/>
            <person name="Amedeo P."/>
            <person name="Galinsky K.J."/>
            <person name="Schobel S."/>
            <person name="Inman J."/>
            <person name="Hostetler J."/>
            <person name="Miller J."/>
            <person name="Hammond M."/>
            <person name="Megy K."/>
            <person name="Lawson D."/>
            <person name="Kodira C."/>
            <person name="Sutton G."/>
            <person name="Meyer J."/>
            <person name="Hill C.A."/>
            <person name="Birren B."/>
            <person name="Nene V."/>
            <person name="Collins F."/>
            <person name="Alarcon-Chaidez F."/>
            <person name="Wikel S."/>
            <person name="Strausberg R."/>
        </authorList>
    </citation>
    <scope>NUCLEOTIDE SEQUENCE [LARGE SCALE GENOMIC DNA]</scope>
    <source>
        <strain evidence="4">Wikel</strain>
        <strain evidence="2">Wikel colony</strain>
    </source>
</reference>
<feature type="compositionally biased region" description="Polar residues" evidence="1">
    <location>
        <begin position="1"/>
        <end position="13"/>
    </location>
</feature>
<feature type="compositionally biased region" description="Basic residues" evidence="1">
    <location>
        <begin position="54"/>
        <end position="72"/>
    </location>
</feature>
<dbReference type="EnsemblMetazoa" id="ISCW013408-RA">
    <property type="protein sequence ID" value="ISCW013408-PA"/>
    <property type="gene ID" value="ISCW013408"/>
</dbReference>